<organism evidence="1 2">
    <name type="scientific">Araneus ventricosus</name>
    <name type="common">Orbweaver spider</name>
    <name type="synonym">Epeira ventricosa</name>
    <dbReference type="NCBI Taxonomy" id="182803"/>
    <lineage>
        <taxon>Eukaryota</taxon>
        <taxon>Metazoa</taxon>
        <taxon>Ecdysozoa</taxon>
        <taxon>Arthropoda</taxon>
        <taxon>Chelicerata</taxon>
        <taxon>Arachnida</taxon>
        <taxon>Araneae</taxon>
        <taxon>Araneomorphae</taxon>
        <taxon>Entelegynae</taxon>
        <taxon>Araneoidea</taxon>
        <taxon>Araneidae</taxon>
        <taxon>Araneus</taxon>
    </lineage>
</organism>
<dbReference type="EMBL" id="BGPR01000365">
    <property type="protein sequence ID" value="GBM15886.1"/>
    <property type="molecule type" value="Genomic_DNA"/>
</dbReference>
<dbReference type="Proteomes" id="UP000499080">
    <property type="component" value="Unassembled WGS sequence"/>
</dbReference>
<dbReference type="AlphaFoldDB" id="A0A4Y2DIM7"/>
<evidence type="ECO:0000313" key="1">
    <source>
        <dbReference type="EMBL" id="GBM15886.1"/>
    </source>
</evidence>
<gene>
    <name evidence="1" type="ORF">AVEN_258430_1</name>
</gene>
<comment type="caution">
    <text evidence="1">The sequence shown here is derived from an EMBL/GenBank/DDBJ whole genome shotgun (WGS) entry which is preliminary data.</text>
</comment>
<reference evidence="1 2" key="1">
    <citation type="journal article" date="2019" name="Sci. Rep.">
        <title>Orb-weaving spider Araneus ventricosus genome elucidates the spidroin gene catalogue.</title>
        <authorList>
            <person name="Kono N."/>
            <person name="Nakamura H."/>
            <person name="Ohtoshi R."/>
            <person name="Moran D.A.P."/>
            <person name="Shinohara A."/>
            <person name="Yoshida Y."/>
            <person name="Fujiwara M."/>
            <person name="Mori M."/>
            <person name="Tomita M."/>
            <person name="Arakawa K."/>
        </authorList>
    </citation>
    <scope>NUCLEOTIDE SEQUENCE [LARGE SCALE GENOMIC DNA]</scope>
</reference>
<keyword evidence="2" id="KW-1185">Reference proteome</keyword>
<sequence length="108" mass="11920">MPESLCINYITYSSGGLASLPDGKWSPLNISQYGPPGYVYVKERESGELFCREIPASFQKQTNKITSCFMFLTQLLLGFQDAMTTHITPCKAEDMAPLFRKGAVLGGD</sequence>
<name>A0A4Y2DIM7_ARAVE</name>
<protein>
    <submittedName>
        <fullName evidence="1">Uncharacterized protein</fullName>
    </submittedName>
</protein>
<accession>A0A4Y2DIM7</accession>
<proteinExistence type="predicted"/>
<evidence type="ECO:0000313" key="2">
    <source>
        <dbReference type="Proteomes" id="UP000499080"/>
    </source>
</evidence>